<keyword evidence="9" id="KW-1185">Reference proteome</keyword>
<evidence type="ECO:0000256" key="3">
    <source>
        <dbReference type="ARBA" id="ARBA00006565"/>
    </source>
</evidence>
<dbReference type="RefSeq" id="XP_041421545.1">
    <property type="nucleotide sequence ID" value="XM_041565611.1"/>
</dbReference>
<dbReference type="InterPro" id="IPR023780">
    <property type="entry name" value="Chromo_domain"/>
</dbReference>
<dbReference type="Pfam" id="PF10277">
    <property type="entry name" value="Frag1"/>
    <property type="match status" value="1"/>
</dbReference>
<feature type="domain" description="Chromo" evidence="8">
    <location>
        <begin position="116"/>
        <end position="149"/>
    </location>
</feature>
<keyword evidence="6 7" id="KW-0472">Membrane</keyword>
<dbReference type="PANTHER" id="PTHR21324:SF19">
    <property type="entry name" value="DNA DAMAGE-REGULATED AUTOPHAGY MODULATOR PROTEIN 1"/>
    <property type="match status" value="1"/>
</dbReference>
<evidence type="ECO:0000313" key="10">
    <source>
        <dbReference type="RefSeq" id="XP_041421545.1"/>
    </source>
</evidence>
<dbReference type="GO" id="GO:0010506">
    <property type="term" value="P:regulation of autophagy"/>
    <property type="evidence" value="ECO:0000318"/>
    <property type="project" value="GO_Central"/>
</dbReference>
<evidence type="ECO:0000259" key="8">
    <source>
        <dbReference type="PROSITE" id="PS50013"/>
    </source>
</evidence>
<sequence length="401" mass="44676">MAIWHATTANLEKSSLAQKKFADKRRVSSPPYALGDKVWLSTRNIRLKVPTPKLGPKFIGPFPVIDIINPVAVRLQLPPEMRIPNAFHVSLLKPANSSSSSFSSPAPVLVDGHQEFEVQKILDSRFSRGSLQYLIEWRGFGPEECSWDSPTQKVDGTPRVNNGDLATKLPEMAVSRITGTISSILDVAIKLLNYKFIKLYRPKVTGVYNRLILCLGLLSCAGFLLAGYVRGKDSETGHLTGAFVGFGTGCVYNIVQCILYAILQPSGKSRRMVYYRFFACVITVIPMIALTTSLTTCSILTSCNPHYLRTALATLEWAGMFGLLLYMPTYSMEFQNLTLKWPKSLKGDWICKREGSTDVESPEEPTTVTCRHMITLLPSDQLLGSVIPIHIQGAYRDWMFK</sequence>
<evidence type="ECO:0000256" key="4">
    <source>
        <dbReference type="ARBA" id="ARBA00022692"/>
    </source>
</evidence>
<dbReference type="SMART" id="SM00298">
    <property type="entry name" value="CHROMO"/>
    <property type="match status" value="1"/>
</dbReference>
<dbReference type="OrthoDB" id="9908938at2759"/>
<name>A0A8J1KW62_XENLA</name>
<evidence type="ECO:0000256" key="5">
    <source>
        <dbReference type="ARBA" id="ARBA00022989"/>
    </source>
</evidence>
<protein>
    <submittedName>
        <fullName evidence="10">Uncharacterized protein LOC108718638</fullName>
    </submittedName>
</protein>
<dbReference type="GO" id="GO:0005634">
    <property type="term" value="C:nucleus"/>
    <property type="evidence" value="ECO:0007669"/>
    <property type="project" value="UniProtKB-SubCell"/>
</dbReference>
<gene>
    <name evidence="10" type="primary">LOC108718638</name>
</gene>
<accession>A0A8J1KW62</accession>
<dbReference type="SUPFAM" id="SSF54160">
    <property type="entry name" value="Chromo domain-like"/>
    <property type="match status" value="1"/>
</dbReference>
<evidence type="ECO:0000256" key="2">
    <source>
        <dbReference type="ARBA" id="ARBA00004127"/>
    </source>
</evidence>
<dbReference type="AlphaFoldDB" id="A0A8J1KW62"/>
<keyword evidence="4 7" id="KW-0812">Transmembrane</keyword>
<dbReference type="Pfam" id="PF00385">
    <property type="entry name" value="Chromo"/>
    <property type="match status" value="1"/>
</dbReference>
<evidence type="ECO:0000313" key="9">
    <source>
        <dbReference type="Proteomes" id="UP000186698"/>
    </source>
</evidence>
<dbReference type="Pfam" id="PF24626">
    <property type="entry name" value="SH3_Tf2-1"/>
    <property type="match status" value="1"/>
</dbReference>
<dbReference type="KEGG" id="xla:108718638"/>
<dbReference type="Gene3D" id="2.40.50.40">
    <property type="match status" value="1"/>
</dbReference>
<reference evidence="10" key="1">
    <citation type="submission" date="2025-08" db="UniProtKB">
        <authorList>
            <consortium name="RefSeq"/>
        </authorList>
    </citation>
    <scope>IDENTIFICATION</scope>
    <source>
        <strain evidence="10">J_2021</strain>
        <tissue evidence="10">Erythrocytes</tissue>
    </source>
</reference>
<organism evidence="9 10">
    <name type="scientific">Xenopus laevis</name>
    <name type="common">African clawed frog</name>
    <dbReference type="NCBI Taxonomy" id="8355"/>
    <lineage>
        <taxon>Eukaryota</taxon>
        <taxon>Metazoa</taxon>
        <taxon>Chordata</taxon>
        <taxon>Craniata</taxon>
        <taxon>Vertebrata</taxon>
        <taxon>Euteleostomi</taxon>
        <taxon>Amphibia</taxon>
        <taxon>Batrachia</taxon>
        <taxon>Anura</taxon>
        <taxon>Pipoidea</taxon>
        <taxon>Pipidae</taxon>
        <taxon>Xenopodinae</taxon>
        <taxon>Xenopus</taxon>
        <taxon>Xenopus</taxon>
    </lineage>
</organism>
<proteinExistence type="inferred from homology"/>
<dbReference type="PANTHER" id="PTHR21324">
    <property type="entry name" value="FASTING-INDUCIBLE INTEGRAL MEMBRANE PROTEIN TM6P1-RELATED"/>
    <property type="match status" value="1"/>
</dbReference>
<dbReference type="Proteomes" id="UP000186698">
    <property type="component" value="Chromosome 6L"/>
</dbReference>
<dbReference type="InterPro" id="IPR000953">
    <property type="entry name" value="Chromo/chromo_shadow_dom"/>
</dbReference>
<evidence type="ECO:0000256" key="6">
    <source>
        <dbReference type="ARBA" id="ARBA00023136"/>
    </source>
</evidence>
<dbReference type="InterPro" id="IPR056924">
    <property type="entry name" value="SH3_Tf2-1"/>
</dbReference>
<dbReference type="PROSITE" id="PS50013">
    <property type="entry name" value="CHROMO_2"/>
    <property type="match status" value="1"/>
</dbReference>
<feature type="transmembrane region" description="Helical" evidence="7">
    <location>
        <begin position="241"/>
        <end position="263"/>
    </location>
</feature>
<dbReference type="InterPro" id="IPR019402">
    <property type="entry name" value="CWH43_N"/>
</dbReference>
<comment type="subcellular location">
    <subcellularLocation>
        <location evidence="2">Endomembrane system</location>
        <topology evidence="2">Multi-pass membrane protein</topology>
    </subcellularLocation>
    <subcellularLocation>
        <location evidence="1">Nucleus</location>
    </subcellularLocation>
</comment>
<dbReference type="GO" id="GO:0005764">
    <property type="term" value="C:lysosome"/>
    <property type="evidence" value="ECO:0000318"/>
    <property type="project" value="GO_Central"/>
</dbReference>
<evidence type="ECO:0000256" key="7">
    <source>
        <dbReference type="SAM" id="Phobius"/>
    </source>
</evidence>
<feature type="transmembrane region" description="Helical" evidence="7">
    <location>
        <begin position="275"/>
        <end position="301"/>
    </location>
</feature>
<dbReference type="InterPro" id="IPR050911">
    <property type="entry name" value="DRAM/TMEM150_Autophagy_Mod"/>
</dbReference>
<dbReference type="GeneID" id="108718638"/>
<feature type="transmembrane region" description="Helical" evidence="7">
    <location>
        <begin position="207"/>
        <end position="229"/>
    </location>
</feature>
<comment type="similarity">
    <text evidence="3">Belongs to the DRAM/TMEM150 family.</text>
</comment>
<dbReference type="GO" id="GO:0012505">
    <property type="term" value="C:endomembrane system"/>
    <property type="evidence" value="ECO:0007669"/>
    <property type="project" value="UniProtKB-SubCell"/>
</dbReference>
<keyword evidence="5 7" id="KW-1133">Transmembrane helix</keyword>
<feature type="transmembrane region" description="Helical" evidence="7">
    <location>
        <begin position="307"/>
        <end position="327"/>
    </location>
</feature>
<dbReference type="InterPro" id="IPR016197">
    <property type="entry name" value="Chromo-like_dom_sf"/>
</dbReference>
<evidence type="ECO:0000256" key="1">
    <source>
        <dbReference type="ARBA" id="ARBA00004123"/>
    </source>
</evidence>